<reference evidence="1" key="1">
    <citation type="submission" date="2023-01" db="EMBL/GenBank/DDBJ databases">
        <authorList>
            <person name="Van Ghelder C."/>
            <person name="Rancurel C."/>
        </authorList>
    </citation>
    <scope>NUCLEOTIDE SEQUENCE</scope>
    <source>
        <strain evidence="1">CNCM I-4278</strain>
    </source>
</reference>
<gene>
    <name evidence="1" type="ORF">PDIGIT_LOCUS12212</name>
</gene>
<sequence>MYIPGLYAHVYVQARTGNQDAVDKPSSKRSSDIPPDIFFRPLLFWKRMLRYRLLLYYIPSIDPFEHLHQLSSDRSNKHIGTSPLM</sequence>
<protein>
    <submittedName>
        <fullName evidence="1">Uncharacterized protein</fullName>
    </submittedName>
</protein>
<dbReference type="EMBL" id="CAOQHR010000008">
    <property type="protein sequence ID" value="CAI6339073.1"/>
    <property type="molecule type" value="Genomic_DNA"/>
</dbReference>
<comment type="caution">
    <text evidence="1">The sequence shown here is derived from an EMBL/GenBank/DDBJ whole genome shotgun (WGS) entry which is preliminary data.</text>
</comment>
<evidence type="ECO:0000313" key="2">
    <source>
        <dbReference type="Proteomes" id="UP001152607"/>
    </source>
</evidence>
<name>A0A9W4URK9_9PLEO</name>
<dbReference type="AlphaFoldDB" id="A0A9W4URK9"/>
<accession>A0A9W4URK9</accession>
<dbReference type="Proteomes" id="UP001152607">
    <property type="component" value="Unassembled WGS sequence"/>
</dbReference>
<organism evidence="1 2">
    <name type="scientific">Periconia digitata</name>
    <dbReference type="NCBI Taxonomy" id="1303443"/>
    <lineage>
        <taxon>Eukaryota</taxon>
        <taxon>Fungi</taxon>
        <taxon>Dikarya</taxon>
        <taxon>Ascomycota</taxon>
        <taxon>Pezizomycotina</taxon>
        <taxon>Dothideomycetes</taxon>
        <taxon>Pleosporomycetidae</taxon>
        <taxon>Pleosporales</taxon>
        <taxon>Massarineae</taxon>
        <taxon>Periconiaceae</taxon>
        <taxon>Periconia</taxon>
    </lineage>
</organism>
<proteinExistence type="predicted"/>
<keyword evidence="2" id="KW-1185">Reference proteome</keyword>
<evidence type="ECO:0000313" key="1">
    <source>
        <dbReference type="EMBL" id="CAI6339073.1"/>
    </source>
</evidence>